<gene>
    <name evidence="5" type="ORF">KGA66_13665</name>
</gene>
<feature type="coiled-coil region" evidence="2">
    <location>
        <begin position="398"/>
        <end position="425"/>
    </location>
</feature>
<dbReference type="SMART" id="SM00487">
    <property type="entry name" value="DEXDc"/>
    <property type="match status" value="1"/>
</dbReference>
<evidence type="ECO:0000256" key="1">
    <source>
        <dbReference type="ARBA" id="ARBA00022801"/>
    </source>
</evidence>
<feature type="domain" description="Helicase C-terminal" evidence="4">
    <location>
        <begin position="667"/>
        <end position="852"/>
    </location>
</feature>
<sequence length="1028" mass="112981">MAADPHGAVATLAAGYVSFHGLMVLGEAVQVLIARGVPVRLLLGVAPTATAQITLDGSADPEQLDRLLAEGHLALHAELDGIPVDKATRAKLSRLRAWLSDPLVTTRRYEAEFFHSKAVVIEPVDRPVEAVVGSFNLTRAGLRSNVELGVSAGREQAAGTARWVRDWWKAAAPYDLAGMISERFAYLPPELVYLRMLAERFCGEIDAGDSRLGLTWFQSLGVAKAAAVIERRGGVLVADEVGLGKTYIAGELIDRAQRAGEGPVLVLCPAHLKRNVWRAKTNEWGLKVELLSYHQLLWRGMKTLRSGAAFPTYAMVVCDEAHFLRNRRNLTRKCFDKLMGDQEHRPRTVLLSGTPVNNKGADLAELMHLAAPAPIEDRVYTPGWAPWPGRRLSQRQIRERCSKALTLQQRELRELHEEINDLVVRRTRQYVRDACHEGIERPAFPVVNSKPVIYELADAGTNLYSAVLDAAATSKALSDPRFAEAMRALRGPQALSAPLALAAYAPGQYALDPLQVPWWVEVLLCLLRCTLLKRLESSPAALADTARNMARRTKSALVDLDRGRVRISVSMKEMRLLRDLVRTWIDGAGDELDGQIGRDELDARLSDFLGGQARCGPQGGIPKARFQLATQYDVPALRQALQRDAEALERIVALAEQACRDDPKAAAFLNLFDELGGKVVVFASSRITSADLTARIEAHIAARGTVHRYAGRIASVGRTEPVSKKELATVLGHFCPDTAAGVPTRLGQTKPKDLYDVLITTDILSEGVNLQQANVIVNYDLPWNPTRLEQRLGRLDRIGSPHAVIDCHTFLPDRALDAWLCLMDKLLEKTAVAAKLIGVTAALLPDATVNIMNFTTLIGWIYTPRTEKASRPLPMIEMQRMWLQRARMIPALAARLEHLTPWACAVHPQPADEPLVVYCFSVVGTEAGPTITLFCRVYGGARRGATLLDTVRCLEAIHIEPGDWIDAHAAGTAPADTPRPISAADQQLVDDLLEVARDTVAGTYHVPDHEACERIKLVAWIMRPGRDA</sequence>
<comment type="caution">
    <text evidence="5">The sequence shown here is derived from an EMBL/GenBank/DDBJ whole genome shotgun (WGS) entry which is preliminary data.</text>
</comment>
<dbReference type="InterPro" id="IPR014001">
    <property type="entry name" value="Helicase_ATP-bd"/>
</dbReference>
<evidence type="ECO:0000313" key="6">
    <source>
        <dbReference type="Proteomes" id="UP000677913"/>
    </source>
</evidence>
<dbReference type="Pfam" id="PF00176">
    <property type="entry name" value="SNF2-rel_dom"/>
    <property type="match status" value="1"/>
</dbReference>
<dbReference type="CDD" id="cd18793">
    <property type="entry name" value="SF2_C_SNF"/>
    <property type="match status" value="1"/>
</dbReference>
<dbReference type="Proteomes" id="UP000677913">
    <property type="component" value="Unassembled WGS sequence"/>
</dbReference>
<dbReference type="GO" id="GO:0005524">
    <property type="term" value="F:ATP binding"/>
    <property type="evidence" value="ECO:0007669"/>
    <property type="project" value="InterPro"/>
</dbReference>
<dbReference type="InterPro" id="IPR001650">
    <property type="entry name" value="Helicase_C-like"/>
</dbReference>
<keyword evidence="1" id="KW-0378">Hydrolase</keyword>
<dbReference type="Gene3D" id="3.40.50.10810">
    <property type="entry name" value="Tandem AAA-ATPase domain"/>
    <property type="match status" value="2"/>
</dbReference>
<feature type="domain" description="Helicase ATP-binding" evidence="3">
    <location>
        <begin position="226"/>
        <end position="373"/>
    </location>
</feature>
<evidence type="ECO:0000256" key="2">
    <source>
        <dbReference type="SAM" id="Coils"/>
    </source>
</evidence>
<dbReference type="GO" id="GO:0031297">
    <property type="term" value="P:replication fork processing"/>
    <property type="evidence" value="ECO:0007669"/>
    <property type="project" value="TreeGrafter"/>
</dbReference>
<protein>
    <recommendedName>
        <fullName evidence="7">Helicase</fullName>
    </recommendedName>
</protein>
<dbReference type="PANTHER" id="PTHR45766:SF6">
    <property type="entry name" value="SWI_SNF-RELATED MATRIX-ASSOCIATED ACTIN-DEPENDENT REGULATOR OF CHROMATIN SUBFAMILY A-LIKE PROTEIN 1"/>
    <property type="match status" value="1"/>
</dbReference>
<dbReference type="PROSITE" id="PS51192">
    <property type="entry name" value="HELICASE_ATP_BIND_1"/>
    <property type="match status" value="1"/>
</dbReference>
<dbReference type="RefSeq" id="WP_211468426.1">
    <property type="nucleotide sequence ID" value="NZ_JAGSXH010000041.1"/>
</dbReference>
<dbReference type="GO" id="GO:0016787">
    <property type="term" value="F:hydrolase activity"/>
    <property type="evidence" value="ECO:0007669"/>
    <property type="project" value="UniProtKB-KW"/>
</dbReference>
<proteinExistence type="predicted"/>
<dbReference type="PANTHER" id="PTHR45766">
    <property type="entry name" value="DNA ANNEALING HELICASE AND ENDONUCLEASE ZRANB3 FAMILY MEMBER"/>
    <property type="match status" value="1"/>
</dbReference>
<dbReference type="InterPro" id="IPR049730">
    <property type="entry name" value="SNF2/RAD54-like_C"/>
</dbReference>
<dbReference type="Gene3D" id="3.40.50.300">
    <property type="entry name" value="P-loop containing nucleotide triphosphate hydrolases"/>
    <property type="match status" value="1"/>
</dbReference>
<evidence type="ECO:0008006" key="7">
    <source>
        <dbReference type="Google" id="ProtNLM"/>
    </source>
</evidence>
<accession>A0A8J7WNP5</accession>
<dbReference type="InterPro" id="IPR000330">
    <property type="entry name" value="SNF2_N"/>
</dbReference>
<dbReference type="EMBL" id="JAGSXH010000041">
    <property type="protein sequence ID" value="MBS2964100.1"/>
    <property type="molecule type" value="Genomic_DNA"/>
</dbReference>
<dbReference type="InterPro" id="IPR027417">
    <property type="entry name" value="P-loop_NTPase"/>
</dbReference>
<dbReference type="SMART" id="SM00490">
    <property type="entry name" value="HELICc"/>
    <property type="match status" value="1"/>
</dbReference>
<name>A0A8J7WNP5_9ACTN</name>
<evidence type="ECO:0000313" key="5">
    <source>
        <dbReference type="EMBL" id="MBS2964100.1"/>
    </source>
</evidence>
<dbReference type="Gene3D" id="3.30.870.10">
    <property type="entry name" value="Endonuclease Chain A"/>
    <property type="match status" value="1"/>
</dbReference>
<dbReference type="Pfam" id="PF00271">
    <property type="entry name" value="Helicase_C"/>
    <property type="match status" value="1"/>
</dbReference>
<keyword evidence="6" id="KW-1185">Reference proteome</keyword>
<reference evidence="5" key="1">
    <citation type="submission" date="2021-04" db="EMBL/GenBank/DDBJ databases">
        <title>Genome based classification of Actinospica acidithermotolerans sp. nov., an actinobacterium isolated from an Indonesian hot spring.</title>
        <authorList>
            <person name="Kusuma A.B."/>
            <person name="Putra K.E."/>
            <person name="Nafisah S."/>
            <person name="Loh J."/>
            <person name="Nouioui I."/>
            <person name="Goodfellow M."/>
        </authorList>
    </citation>
    <scope>NUCLEOTIDE SEQUENCE</scope>
    <source>
        <strain evidence="5">DSM 45618</strain>
    </source>
</reference>
<dbReference type="AlphaFoldDB" id="A0A8J7WNP5"/>
<keyword evidence="2" id="KW-0175">Coiled coil</keyword>
<evidence type="ECO:0000259" key="3">
    <source>
        <dbReference type="PROSITE" id="PS51192"/>
    </source>
</evidence>
<dbReference type="SUPFAM" id="SSF52540">
    <property type="entry name" value="P-loop containing nucleoside triphosphate hydrolases"/>
    <property type="match status" value="1"/>
</dbReference>
<organism evidence="5 6">
    <name type="scientific">Actinocrinis puniceicyclus</name>
    <dbReference type="NCBI Taxonomy" id="977794"/>
    <lineage>
        <taxon>Bacteria</taxon>
        <taxon>Bacillati</taxon>
        <taxon>Actinomycetota</taxon>
        <taxon>Actinomycetes</taxon>
        <taxon>Catenulisporales</taxon>
        <taxon>Actinospicaceae</taxon>
        <taxon>Actinocrinis</taxon>
    </lineage>
</organism>
<dbReference type="PROSITE" id="PS51194">
    <property type="entry name" value="HELICASE_CTER"/>
    <property type="match status" value="1"/>
</dbReference>
<dbReference type="InterPro" id="IPR038718">
    <property type="entry name" value="SNF2-like_sf"/>
</dbReference>
<dbReference type="GO" id="GO:0006281">
    <property type="term" value="P:DNA repair"/>
    <property type="evidence" value="ECO:0007669"/>
    <property type="project" value="TreeGrafter"/>
</dbReference>
<evidence type="ECO:0000259" key="4">
    <source>
        <dbReference type="PROSITE" id="PS51194"/>
    </source>
</evidence>